<evidence type="ECO:0000313" key="4">
    <source>
        <dbReference type="Proteomes" id="UP000766698"/>
    </source>
</evidence>
<dbReference type="Proteomes" id="UP000766698">
    <property type="component" value="Unassembled WGS sequence"/>
</dbReference>
<sequence length="288" mass="30492">MSYQQPQPGAQFPPTGPPVPPPPANAPQPGFPPPPGPGYPQPPYGQAPPPPPSSNGGSKTALVVGAACIVLALVVGSIVYVATGDDGDKDQSDEAGNSAERSPGADSPDSPAQPDEPSLPDMRSPGGGETPAGEFKDVLDVDEVRSVVFKGSDGTTKLDVTPYKVQKGSYAELKAAGIDLEEAPGLVPYYITVSYTNRGGEEPWIPTWYSQVTIQSAPGERITRVNYVDEYDKCNFLDPNARGALTVGRSYKPCEIYLAPEDKPFYMVWGIDRITGDGEASVVWKLVD</sequence>
<gene>
    <name evidence="3" type="ORF">GL263_17170</name>
</gene>
<feature type="compositionally biased region" description="Pro residues" evidence="1">
    <location>
        <begin position="14"/>
        <end position="53"/>
    </location>
</feature>
<keyword evidence="2" id="KW-0472">Membrane</keyword>
<keyword evidence="4" id="KW-1185">Reference proteome</keyword>
<evidence type="ECO:0000313" key="3">
    <source>
        <dbReference type="EMBL" id="MBB1245288.1"/>
    </source>
</evidence>
<organism evidence="3 4">
    <name type="scientific">Streptomyces durbertensis</name>
    <dbReference type="NCBI Taxonomy" id="2448886"/>
    <lineage>
        <taxon>Bacteria</taxon>
        <taxon>Bacillati</taxon>
        <taxon>Actinomycetota</taxon>
        <taxon>Actinomycetes</taxon>
        <taxon>Kitasatosporales</taxon>
        <taxon>Streptomycetaceae</taxon>
        <taxon>Streptomyces</taxon>
    </lineage>
</organism>
<evidence type="ECO:0000256" key="1">
    <source>
        <dbReference type="SAM" id="MobiDB-lite"/>
    </source>
</evidence>
<feature type="region of interest" description="Disordered" evidence="1">
    <location>
        <begin position="1"/>
        <end position="58"/>
    </location>
</feature>
<comment type="caution">
    <text evidence="3">The sequence shown here is derived from an EMBL/GenBank/DDBJ whole genome shotgun (WGS) entry which is preliminary data.</text>
</comment>
<feature type="region of interest" description="Disordered" evidence="1">
    <location>
        <begin position="84"/>
        <end position="137"/>
    </location>
</feature>
<dbReference type="RefSeq" id="WP_182856606.1">
    <property type="nucleotide sequence ID" value="NZ_WMLF01000260.1"/>
</dbReference>
<evidence type="ECO:0000256" key="2">
    <source>
        <dbReference type="SAM" id="Phobius"/>
    </source>
</evidence>
<protein>
    <submittedName>
        <fullName evidence="3">Uncharacterized protein</fullName>
    </submittedName>
</protein>
<name>A0ABR6EJ40_9ACTN</name>
<keyword evidence="2" id="KW-0812">Transmembrane</keyword>
<accession>A0ABR6EJ40</accession>
<feature type="transmembrane region" description="Helical" evidence="2">
    <location>
        <begin position="61"/>
        <end position="82"/>
    </location>
</feature>
<proteinExistence type="predicted"/>
<dbReference type="SUPFAM" id="SSF81995">
    <property type="entry name" value="beta-sandwich domain of Sec23/24"/>
    <property type="match status" value="1"/>
</dbReference>
<keyword evidence="2" id="KW-1133">Transmembrane helix</keyword>
<dbReference type="EMBL" id="WMLF01000260">
    <property type="protein sequence ID" value="MBB1245288.1"/>
    <property type="molecule type" value="Genomic_DNA"/>
</dbReference>
<reference evidence="4" key="1">
    <citation type="journal article" date="2020" name="Syst. Appl. Microbiol.">
        <title>Streptomyces alkaliterrae sp. nov., isolated from an alkaline soil, and emended descriptions of Streptomyces alkaliphilus, Streptomyces calidiresistens and Streptomyces durbertensis.</title>
        <authorList>
            <person name="Swiecimska M."/>
            <person name="Golinska P."/>
            <person name="Nouioui I."/>
            <person name="Wypij M."/>
            <person name="Rai M."/>
            <person name="Sangal V."/>
            <person name="Goodfellow M."/>
        </authorList>
    </citation>
    <scope>NUCLEOTIDE SEQUENCE [LARGE SCALE GENOMIC DNA]</scope>
    <source>
        <strain evidence="4">DSM 104538</strain>
    </source>
</reference>
<feature type="compositionally biased region" description="Low complexity" evidence="1">
    <location>
        <begin position="1"/>
        <end position="13"/>
    </location>
</feature>